<proteinExistence type="predicted"/>
<protein>
    <submittedName>
        <fullName evidence="1">Uncharacterized protein</fullName>
    </submittedName>
</protein>
<dbReference type="Proteomes" id="UP000697998">
    <property type="component" value="Unassembled WGS sequence"/>
</dbReference>
<name>A0A935Q3J0_9PROT</name>
<comment type="caution">
    <text evidence="1">The sequence shown here is derived from an EMBL/GenBank/DDBJ whole genome shotgun (WGS) entry which is preliminary data.</text>
</comment>
<organism evidence="1 2">
    <name type="scientific">Candidatus Accumulibacter proximus</name>
    <dbReference type="NCBI Taxonomy" id="2954385"/>
    <lineage>
        <taxon>Bacteria</taxon>
        <taxon>Pseudomonadati</taxon>
        <taxon>Pseudomonadota</taxon>
        <taxon>Betaproteobacteria</taxon>
        <taxon>Candidatus Accumulibacter</taxon>
    </lineage>
</organism>
<gene>
    <name evidence="1" type="ORF">IPJ27_23730</name>
</gene>
<sequence length="78" mass="8457">MQHAIRFRRYISNVCSMAQPAGRHSKCHQSPKGTDLPVNAEACMSAISLIRPLMLGLGGFPSSWPLQTLNGHLVLTVG</sequence>
<accession>A0A935Q3J0</accession>
<evidence type="ECO:0000313" key="2">
    <source>
        <dbReference type="Proteomes" id="UP000697998"/>
    </source>
</evidence>
<dbReference type="EMBL" id="JADJMH010000037">
    <property type="protein sequence ID" value="MBK7677509.1"/>
    <property type="molecule type" value="Genomic_DNA"/>
</dbReference>
<evidence type="ECO:0000313" key="1">
    <source>
        <dbReference type="EMBL" id="MBK7677509.1"/>
    </source>
</evidence>
<dbReference type="AlphaFoldDB" id="A0A935Q3J0"/>
<reference evidence="1 2" key="1">
    <citation type="submission" date="2020-10" db="EMBL/GenBank/DDBJ databases">
        <title>Connecting structure to function with the recovery of over 1000 high-quality activated sludge metagenome-assembled genomes encoding full-length rRNA genes using long-read sequencing.</title>
        <authorList>
            <person name="Singleton C.M."/>
            <person name="Petriglieri F."/>
            <person name="Kristensen J.M."/>
            <person name="Kirkegaard R.H."/>
            <person name="Michaelsen T.Y."/>
            <person name="Andersen M.H."/>
            <person name="Karst S.M."/>
            <person name="Dueholm M.S."/>
            <person name="Nielsen P.H."/>
            <person name="Albertsen M."/>
        </authorList>
    </citation>
    <scope>NUCLEOTIDE SEQUENCE [LARGE SCALE GENOMIC DNA]</scope>
    <source>
        <strain evidence="1">EsbW_18-Q3-R4-48_BATAC.285</strain>
    </source>
</reference>